<dbReference type="PANTHER" id="PTHR10219:SF25">
    <property type="entry name" value="PLECKSTRIN HOMOLOGY DOMAIN-CONTAINING FAMILY A MEMBER 8"/>
    <property type="match status" value="1"/>
</dbReference>
<dbReference type="AlphaFoldDB" id="A0A8J2JQQ4"/>
<dbReference type="InterPro" id="IPR014830">
    <property type="entry name" value="Glycolipid_transfer_prot_dom"/>
</dbReference>
<accession>A0A8J2JQQ4</accession>
<organism evidence="3 4">
    <name type="scientific">Allacma fusca</name>
    <dbReference type="NCBI Taxonomy" id="39272"/>
    <lineage>
        <taxon>Eukaryota</taxon>
        <taxon>Metazoa</taxon>
        <taxon>Ecdysozoa</taxon>
        <taxon>Arthropoda</taxon>
        <taxon>Hexapoda</taxon>
        <taxon>Collembola</taxon>
        <taxon>Symphypleona</taxon>
        <taxon>Sminthuridae</taxon>
        <taxon>Allacma</taxon>
    </lineage>
</organism>
<dbReference type="OrthoDB" id="205255at2759"/>
<dbReference type="GO" id="GO:0016020">
    <property type="term" value="C:membrane"/>
    <property type="evidence" value="ECO:0007669"/>
    <property type="project" value="TreeGrafter"/>
</dbReference>
<name>A0A8J2JQQ4_9HEXA</name>
<evidence type="ECO:0000256" key="1">
    <source>
        <dbReference type="ARBA" id="ARBA00022448"/>
    </source>
</evidence>
<keyword evidence="4" id="KW-1185">Reference proteome</keyword>
<dbReference type="EMBL" id="CAJVCH010112083">
    <property type="protein sequence ID" value="CAG7724634.1"/>
    <property type="molecule type" value="Genomic_DNA"/>
</dbReference>
<protein>
    <recommendedName>
        <fullName evidence="2">Glycolipid transfer protein domain-containing protein</fullName>
    </recommendedName>
</protein>
<sequence length="211" mass="23424">MNSNENKITPWPIVGAHGVPTNEFLCSCDVVVQIFGALGTVLAPVKSDVEGNVSKLRKLYSTNQVKYEFLEDMIRCELAIQGSVAPDSLLWLTRALHFVYVLLESVTKDVLDGDENPDIKSNYLSSYNDTLRKYHNWAIQKVFTLCINGGLLPKCRELLMAMPSCRDAPEETTTTDLAGRLKSFVDGLQSNIAAITTFFQAEGLDSVETRL</sequence>
<proteinExistence type="predicted"/>
<comment type="caution">
    <text evidence="3">The sequence shown here is derived from an EMBL/GenBank/DDBJ whole genome shotgun (WGS) entry which is preliminary data.</text>
</comment>
<dbReference type="GO" id="GO:1902388">
    <property type="term" value="F:ceramide 1-phosphate transfer activity"/>
    <property type="evidence" value="ECO:0007669"/>
    <property type="project" value="TreeGrafter"/>
</dbReference>
<gene>
    <name evidence="3" type="ORF">AFUS01_LOCUS13643</name>
</gene>
<evidence type="ECO:0000313" key="3">
    <source>
        <dbReference type="EMBL" id="CAG7724634.1"/>
    </source>
</evidence>
<dbReference type="GO" id="GO:1902387">
    <property type="term" value="F:ceramide 1-phosphate binding"/>
    <property type="evidence" value="ECO:0007669"/>
    <property type="project" value="TreeGrafter"/>
</dbReference>
<evidence type="ECO:0000259" key="2">
    <source>
        <dbReference type="Pfam" id="PF08718"/>
    </source>
</evidence>
<dbReference type="Proteomes" id="UP000708208">
    <property type="component" value="Unassembled WGS sequence"/>
</dbReference>
<feature type="domain" description="Glycolipid transfer protein" evidence="2">
    <location>
        <begin position="19"/>
        <end position="155"/>
    </location>
</feature>
<keyword evidence="1" id="KW-0813">Transport</keyword>
<evidence type="ECO:0000313" key="4">
    <source>
        <dbReference type="Proteomes" id="UP000708208"/>
    </source>
</evidence>
<dbReference type="GO" id="GO:0005829">
    <property type="term" value="C:cytosol"/>
    <property type="evidence" value="ECO:0007669"/>
    <property type="project" value="TreeGrafter"/>
</dbReference>
<dbReference type="PANTHER" id="PTHR10219">
    <property type="entry name" value="GLYCOLIPID TRANSFER PROTEIN-RELATED"/>
    <property type="match status" value="1"/>
</dbReference>
<dbReference type="Pfam" id="PF08718">
    <property type="entry name" value="GLTP"/>
    <property type="match status" value="1"/>
</dbReference>
<reference evidence="3" key="1">
    <citation type="submission" date="2021-06" db="EMBL/GenBank/DDBJ databases">
        <authorList>
            <person name="Hodson N. C."/>
            <person name="Mongue J. A."/>
            <person name="Jaron S. K."/>
        </authorList>
    </citation>
    <scope>NUCLEOTIDE SEQUENCE</scope>
</reference>